<feature type="region of interest" description="Disordered" evidence="5">
    <location>
        <begin position="697"/>
        <end position="732"/>
    </location>
</feature>
<keyword evidence="2" id="KW-0963">Cytoplasm</keyword>
<name>A0A8C4XXP2_9SAUR</name>
<protein>
    <submittedName>
        <fullName evidence="7">Centrosomal protein 295</fullName>
    </submittedName>
</protein>
<feature type="compositionally biased region" description="Low complexity" evidence="5">
    <location>
        <begin position="1261"/>
        <end position="1276"/>
    </location>
</feature>
<dbReference type="InterPro" id="IPR029299">
    <property type="entry name" value="ALMS_motif"/>
</dbReference>
<dbReference type="GeneTree" id="ENSGT00940000153123"/>
<reference evidence="7" key="2">
    <citation type="submission" date="2025-09" db="UniProtKB">
        <authorList>
            <consortium name="Ensembl"/>
        </authorList>
    </citation>
    <scope>IDENTIFICATION</scope>
</reference>
<evidence type="ECO:0000259" key="6">
    <source>
        <dbReference type="Pfam" id="PF15309"/>
    </source>
</evidence>
<feature type="region of interest" description="Disordered" evidence="5">
    <location>
        <begin position="1260"/>
        <end position="1283"/>
    </location>
</feature>
<feature type="domain" description="ALMS motif" evidence="6">
    <location>
        <begin position="1769"/>
        <end position="1899"/>
    </location>
</feature>
<feature type="coiled-coil region" evidence="4">
    <location>
        <begin position="108"/>
        <end position="150"/>
    </location>
</feature>
<dbReference type="GO" id="GO:0005813">
    <property type="term" value="C:centrosome"/>
    <property type="evidence" value="ECO:0007669"/>
    <property type="project" value="UniProtKB-SubCell"/>
</dbReference>
<evidence type="ECO:0000256" key="2">
    <source>
        <dbReference type="ARBA" id="ARBA00022490"/>
    </source>
</evidence>
<evidence type="ECO:0000256" key="1">
    <source>
        <dbReference type="ARBA" id="ARBA00004300"/>
    </source>
</evidence>
<feature type="compositionally biased region" description="Polar residues" evidence="5">
    <location>
        <begin position="705"/>
        <end position="717"/>
    </location>
</feature>
<feature type="compositionally biased region" description="Basic and acidic residues" evidence="5">
    <location>
        <begin position="369"/>
        <end position="389"/>
    </location>
</feature>
<dbReference type="GO" id="GO:0046599">
    <property type="term" value="P:regulation of centriole replication"/>
    <property type="evidence" value="ECO:0007669"/>
    <property type="project" value="TreeGrafter"/>
</dbReference>
<feature type="region of interest" description="Disordered" evidence="5">
    <location>
        <begin position="369"/>
        <end position="394"/>
    </location>
</feature>
<dbReference type="PANTHER" id="PTHR21553">
    <property type="entry name" value="ALMS1-RELATED"/>
    <property type="match status" value="1"/>
</dbReference>
<feature type="coiled-coil region" evidence="4">
    <location>
        <begin position="222"/>
        <end position="280"/>
    </location>
</feature>
<keyword evidence="8" id="KW-1185">Reference proteome</keyword>
<reference evidence="7" key="1">
    <citation type="submission" date="2025-08" db="UniProtKB">
        <authorList>
            <consortium name="Ensembl"/>
        </authorList>
    </citation>
    <scope>IDENTIFICATION</scope>
</reference>
<feature type="coiled-coil region" evidence="4">
    <location>
        <begin position="496"/>
        <end position="542"/>
    </location>
</feature>
<dbReference type="Pfam" id="PF15309">
    <property type="entry name" value="ALMS_motif"/>
    <property type="match status" value="1"/>
</dbReference>
<evidence type="ECO:0000256" key="3">
    <source>
        <dbReference type="ARBA" id="ARBA00023212"/>
    </source>
</evidence>
<keyword evidence="4" id="KW-0175">Coiled coil</keyword>
<sequence length="1960" mass="224026">MYAKMKRKVAKGGRLRLSPNEEALLLKEEYERRRRLRLQQVREQERYIAVQIRQEVKQRRDEQLHQLAEELKAEWWKAQNQKIKALEKLYLSSLRAVGEGHRQAKENEPDLVALAKEAEERKQRAEKRYKEALKEQKNQKEKLLKEQTWRTNARKHAMYVEKERAAKIAGLPPPPPHPFENFEVKRLPTVKVCNADNFSVTHHHLLEPYVDREMDTHQPDARLVAEEEAKRLDKLQKEEERDRREQLEKAHLRGSHALKIVHLAQDRERLMKELEQMQNMDLARRRQIVAQMPPQLFEPAYRRMEIKEDWQRELEFAFEDMYSGDRKMKGDMILHLEPQPLPIPSDRSQDEDLDISLEPDFAYETQSKLDDVTEKESQHPNEPENHEVRVAPQPQSKLVLKKLLNKIRSQKNQWTSKCEAEIQSEIETIESGTLASEERRLCDSDPGHEQHTDSVSEAIESPEILEHTIIAGNSVLIHPQEQAAKIRMEVETQKQIERIEQQKQQQLILLKQIEEKKICLEAEFLKVQMKAQLEEIKKKEQEEKTVSVELRPDPLMNQQREVEHKTETAAVPGTSSSNEENHIQMIRNYQQCLLLQNRLHKQSVEEARKQLQEYQNKLKQRYPSISMPLGSAITLQSRFINLKPTTCESVLQMRGPTVFHRDHPSANQSSVQDHVQEYAPPLTTHSRTHFVLEKPFEQRDEQRHNMGSSRQIQSIEASESEQRQFHLPQQNYPSQEQMEILGPSDNQVRDLSESQKLPGSVMMTSQDASVMMQTEVHIQRDSSALPTEESSESSRTLGLDKKSVMSQKMPNLLIETEAQKQPQLIVLDTPAAEGSLIAQAASFDSSEYQQVPTESSIKTTFEQTIPQAFQHLTSLFPDESETGAIQESLASKNGGASLLNYSNILKLRERVLASSESIQAQQDHLKELQEQLDVQREALLSRQRMQEELLLRKQAKLKEQMQRQQEALKDFLNKQAEESNTYREMTETEKCDHFNLMTYLFRDAENKSQEVNCGDVNKYDENRLLSQSISRAEQIEQSQRILGRERRWRTSKPPLAKIKLGLDLEQHELSVIPELDTPRSGKVSFTDKTDSVGEEASLMSSVEELVSGMCNSESVHEERDLSIANCKEQGSSENPRYTNQLSSSWHERLMVDASSSHEPANPKASVVMDQDLPVYAADIGRGVITDSGPSFRPDSTVALSKGWTTSFAPPACAREVACDYLSSTTISTGSFLTSEKLDLSPANTELSSSNSAEDRILRETASSPWDSSASPAPATALQRQENSSGVCEFHLPAEENFISNRSQIQQIIDKYTKDLNWLPENSTSFHAPAVGLDFSEIERNFPDFQHQLFQPLEPSPDFDISSSLSQHRISEDSKDFGKSFAFSIQSQDTSVFPEDTSSSLKARSYNLHSFLNTKKLNNTTSQAEESIKANVTLGSEESFHPLPLESTLNEHSQSTEQPIGLRIVFEQNSKIKKSENENYVLPVGDQYEGLARNIENTNLQSSLENLRSPTLSSLEELGSFYQLITTQITENETLLTEHSVKEVGELRKENLSFEELPVVTPNKHRDLTETPVLKNEANRIVEGDHSPCSTNILEEEQSILKVQMSSRMPRAIDSEIYVSPSQATGQQNGGLPEIPQNQNFNSVLTISSGSHSLQSRVPVWETESGHGIMEEPELTLISSNDISVAESDSEHSSQEKKRKNKFDSLAYAGQSELKSCSEGREFLPLDPEADYSVFTLSDYAAIAQSPNEDQSPLHQSAVMLLEFTSTPGSLQESFLRRKKNFIQKSAKRVEEIKNRERSSEKPQAKLFQRDKTERFNMPKEDCPTSGAVVSQLKKVGEVKVCSREDKRSADVQMQQRTLRLYNQLGEVKIRKEEKSRQETYAKNREKAKEFQKKLAAKLLATTRSCWTQQSTSCKWKTLLEGAGELEGSWQLQFSTRPERRWQHTGISTNVWEPASVCFLL</sequence>
<organism evidence="7 8">
    <name type="scientific">Gopherus evgoodei</name>
    <name type="common">Goodes thornscrub tortoise</name>
    <dbReference type="NCBI Taxonomy" id="1825980"/>
    <lineage>
        <taxon>Eukaryota</taxon>
        <taxon>Metazoa</taxon>
        <taxon>Chordata</taxon>
        <taxon>Craniata</taxon>
        <taxon>Vertebrata</taxon>
        <taxon>Euteleostomi</taxon>
        <taxon>Archelosauria</taxon>
        <taxon>Testudinata</taxon>
        <taxon>Testudines</taxon>
        <taxon>Cryptodira</taxon>
        <taxon>Durocryptodira</taxon>
        <taxon>Testudinoidea</taxon>
        <taxon>Testudinidae</taxon>
        <taxon>Gopherus</taxon>
    </lineage>
</organism>
<dbReference type="Ensembl" id="ENSGEVT00005004373.1">
    <property type="protein sequence ID" value="ENSGEVP00005004189.1"/>
    <property type="gene ID" value="ENSGEVG00005002997.1"/>
</dbReference>
<dbReference type="GO" id="GO:0005814">
    <property type="term" value="C:centriole"/>
    <property type="evidence" value="ECO:0007669"/>
    <property type="project" value="TreeGrafter"/>
</dbReference>
<feature type="coiled-coil region" evidence="4">
    <location>
        <begin position="918"/>
        <end position="978"/>
    </location>
</feature>
<keyword evidence="3" id="KW-0206">Cytoskeleton</keyword>
<dbReference type="Proteomes" id="UP000694390">
    <property type="component" value="Unassembled WGS sequence"/>
</dbReference>
<evidence type="ECO:0000313" key="8">
    <source>
        <dbReference type="Proteomes" id="UP000694390"/>
    </source>
</evidence>
<proteinExistence type="predicted"/>
<evidence type="ECO:0000256" key="4">
    <source>
        <dbReference type="SAM" id="Coils"/>
    </source>
</evidence>
<evidence type="ECO:0000256" key="5">
    <source>
        <dbReference type="SAM" id="MobiDB-lite"/>
    </source>
</evidence>
<dbReference type="PANTHER" id="PTHR21553:SF26">
    <property type="entry name" value="ALMS MOTIF DOMAIN-CONTAINING PROTEIN"/>
    <property type="match status" value="1"/>
</dbReference>
<accession>A0A8C4XXP2</accession>
<dbReference type="GO" id="GO:0005829">
    <property type="term" value="C:cytosol"/>
    <property type="evidence" value="ECO:0007669"/>
    <property type="project" value="TreeGrafter"/>
</dbReference>
<evidence type="ECO:0000313" key="7">
    <source>
        <dbReference type="Ensembl" id="ENSGEVP00005004189.1"/>
    </source>
</evidence>
<gene>
    <name evidence="7" type="primary">CEP295</name>
</gene>
<comment type="subcellular location">
    <subcellularLocation>
        <location evidence="1">Cytoplasm</location>
        <location evidence="1">Cytoskeleton</location>
        <location evidence="1">Microtubule organizing center</location>
        <location evidence="1">Centrosome</location>
    </subcellularLocation>
</comment>
<dbReference type="OrthoDB" id="6359887at2759"/>